<dbReference type="FunCoup" id="A0A1S3AD70">
    <property type="interactions" value="175"/>
</dbReference>
<evidence type="ECO:0000313" key="9">
    <source>
        <dbReference type="RefSeq" id="XP_007533180.2"/>
    </source>
</evidence>
<reference evidence="9" key="1">
    <citation type="submission" date="2025-08" db="UniProtKB">
        <authorList>
            <consortium name="RefSeq"/>
        </authorList>
    </citation>
    <scope>IDENTIFICATION</scope>
</reference>
<feature type="chain" id="PRO_5047039644" evidence="7">
    <location>
        <begin position="24"/>
        <end position="193"/>
    </location>
</feature>
<keyword evidence="3" id="KW-0964">Secreted</keyword>
<dbReference type="PROSITE" id="PS00252">
    <property type="entry name" value="INTERFERON_A_B_D"/>
    <property type="match status" value="1"/>
</dbReference>
<dbReference type="OrthoDB" id="9833506at2759"/>
<dbReference type="eggNOG" id="ENOG502T289">
    <property type="taxonomic scope" value="Eukaryota"/>
</dbReference>
<dbReference type="GO" id="GO:0051607">
    <property type="term" value="P:defense response to virus"/>
    <property type="evidence" value="ECO:0007669"/>
    <property type="project" value="UniProtKB-KW"/>
</dbReference>
<evidence type="ECO:0000256" key="5">
    <source>
        <dbReference type="ARBA" id="ARBA00023157"/>
    </source>
</evidence>
<dbReference type="GeneID" id="103122502"/>
<organism evidence="8 9">
    <name type="scientific">Erinaceus europaeus</name>
    <name type="common">Western European hedgehog</name>
    <dbReference type="NCBI Taxonomy" id="9365"/>
    <lineage>
        <taxon>Eukaryota</taxon>
        <taxon>Metazoa</taxon>
        <taxon>Chordata</taxon>
        <taxon>Craniata</taxon>
        <taxon>Vertebrata</taxon>
        <taxon>Euteleostomi</taxon>
        <taxon>Mammalia</taxon>
        <taxon>Eutheria</taxon>
        <taxon>Laurasiatheria</taxon>
        <taxon>Eulipotyphla</taxon>
        <taxon>Erinaceidae</taxon>
        <taxon>Erinaceinae</taxon>
        <taxon>Erinaceus</taxon>
    </lineage>
</organism>
<dbReference type="PANTHER" id="PTHR11691">
    <property type="entry name" value="TYPE I INTERFERON"/>
    <property type="match status" value="1"/>
</dbReference>
<dbReference type="SMART" id="SM00076">
    <property type="entry name" value="IFabd"/>
    <property type="match status" value="1"/>
</dbReference>
<dbReference type="RefSeq" id="XP_007533180.2">
    <property type="nucleotide sequence ID" value="XM_007533118.2"/>
</dbReference>
<keyword evidence="7" id="KW-0732">Signal</keyword>
<dbReference type="SUPFAM" id="SSF47266">
    <property type="entry name" value="4-helical cytokines"/>
    <property type="match status" value="1"/>
</dbReference>
<evidence type="ECO:0000256" key="7">
    <source>
        <dbReference type="SAM" id="SignalP"/>
    </source>
</evidence>
<evidence type="ECO:0000256" key="1">
    <source>
        <dbReference type="ARBA" id="ARBA00004613"/>
    </source>
</evidence>
<dbReference type="Proteomes" id="UP001652624">
    <property type="component" value="Chromosome 10"/>
</dbReference>
<proteinExistence type="inferred from homology"/>
<dbReference type="GO" id="GO:0005125">
    <property type="term" value="F:cytokine activity"/>
    <property type="evidence" value="ECO:0007669"/>
    <property type="project" value="UniProtKB-KW"/>
</dbReference>
<keyword evidence="8" id="KW-1185">Reference proteome</keyword>
<evidence type="ECO:0000256" key="3">
    <source>
        <dbReference type="ARBA" id="ARBA00022525"/>
    </source>
</evidence>
<keyword evidence="4 6" id="KW-0051">Antiviral defense</keyword>
<dbReference type="Gene3D" id="1.20.1250.10">
    <property type="match status" value="1"/>
</dbReference>
<dbReference type="GO" id="GO:0005615">
    <property type="term" value="C:extracellular space"/>
    <property type="evidence" value="ECO:0007669"/>
    <property type="project" value="UniProtKB-KW"/>
</dbReference>
<dbReference type="InParanoid" id="A0A1S3AD70"/>
<dbReference type="PRINTS" id="PR00266">
    <property type="entry name" value="INTERFERONAB"/>
</dbReference>
<keyword evidence="2 6" id="KW-0202">Cytokine</keyword>
<evidence type="ECO:0000256" key="4">
    <source>
        <dbReference type="ARBA" id="ARBA00023118"/>
    </source>
</evidence>
<comment type="similarity">
    <text evidence="6">Belongs to the alpha/beta interferon family.</text>
</comment>
<dbReference type="GO" id="GO:0005126">
    <property type="term" value="F:cytokine receptor binding"/>
    <property type="evidence" value="ECO:0007669"/>
    <property type="project" value="InterPro"/>
</dbReference>
<comment type="subcellular location">
    <subcellularLocation>
        <location evidence="1">Secreted</location>
    </subcellularLocation>
</comment>
<dbReference type="InterPro" id="IPR009079">
    <property type="entry name" value="4_helix_cytokine-like_core"/>
</dbReference>
<dbReference type="STRING" id="9365.ENSEEUP00000001701"/>
<evidence type="ECO:0000256" key="2">
    <source>
        <dbReference type="ARBA" id="ARBA00022514"/>
    </source>
</evidence>
<dbReference type="Pfam" id="PF00143">
    <property type="entry name" value="Interferon"/>
    <property type="match status" value="1"/>
</dbReference>
<feature type="signal peptide" evidence="7">
    <location>
        <begin position="1"/>
        <end position="23"/>
    </location>
</feature>
<dbReference type="InterPro" id="IPR000471">
    <property type="entry name" value="Interferon_alpha/beta/delta"/>
</dbReference>
<keyword evidence="5" id="KW-1015">Disulfide bond</keyword>
<protein>
    <submittedName>
        <fullName evidence="9">Interferon omega-1-like</fullName>
    </submittedName>
</protein>
<evidence type="ECO:0000313" key="8">
    <source>
        <dbReference type="Proteomes" id="UP001652624"/>
    </source>
</evidence>
<evidence type="ECO:0000256" key="6">
    <source>
        <dbReference type="RuleBase" id="RU000436"/>
    </source>
</evidence>
<dbReference type="PANTHER" id="PTHR11691:SF37">
    <property type="entry name" value="INTERFERON OMEGA-1"/>
    <property type="match status" value="1"/>
</dbReference>
<gene>
    <name evidence="9" type="primary">LOC103122502</name>
</gene>
<dbReference type="AlphaFoldDB" id="A0A1S3AD70"/>
<name>A0A1S3AD70_ERIEU</name>
<accession>A0A1S3AD70</accession>
<sequence length="193" mass="22187">MALLLCLLMTLVVLNCGPGGSLGCQLSQSHVLDSMQNMRLLGQMRRLSPLSCLKDRRDFRFPWQQVDGSQLQKVRVMSVQHEMVQQAFHLLLSERASAAWDKTLLDHVRTGLHQQLEHLDSCLVQLGTQEDSAQSYLSASLQMKRYFQRIRLYLKEKKYSACAWEVVRVEIMRSFTLSTTLLARFKEEELGSP</sequence>